<dbReference type="OrthoDB" id="2308815at2759"/>
<evidence type="ECO:0000313" key="1">
    <source>
        <dbReference type="EMBL" id="KAG9242484.1"/>
    </source>
</evidence>
<dbReference type="PANTHER" id="PTHR48229">
    <property type="entry name" value="CAIB/BAIF FAMILY ENZYME (AFU_ORTHOLOGUE AFUA_1G05360)-RELATED"/>
    <property type="match status" value="1"/>
</dbReference>
<dbReference type="Proteomes" id="UP000887226">
    <property type="component" value="Unassembled WGS sequence"/>
</dbReference>
<comment type="caution">
    <text evidence="1">The sequence shown here is derived from an EMBL/GenBank/DDBJ whole genome shotgun (WGS) entry which is preliminary data.</text>
</comment>
<protein>
    <submittedName>
        <fullName evidence="1">Uncharacterized protein</fullName>
    </submittedName>
</protein>
<accession>A0A9P7YZ52</accession>
<reference evidence="1" key="1">
    <citation type="journal article" date="2021" name="IMA Fungus">
        <title>Genomic characterization of three marine fungi, including Emericellopsis atlantica sp. nov. with signatures of a generalist lifestyle and marine biomass degradation.</title>
        <authorList>
            <person name="Hagestad O.C."/>
            <person name="Hou L."/>
            <person name="Andersen J.H."/>
            <person name="Hansen E.H."/>
            <person name="Altermark B."/>
            <person name="Li C."/>
            <person name="Kuhnert E."/>
            <person name="Cox R.J."/>
            <person name="Crous P.W."/>
            <person name="Spatafora J.W."/>
            <person name="Lail K."/>
            <person name="Amirebrahimi M."/>
            <person name="Lipzen A."/>
            <person name="Pangilinan J."/>
            <person name="Andreopoulos W."/>
            <person name="Hayes R.D."/>
            <person name="Ng V."/>
            <person name="Grigoriev I.V."/>
            <person name="Jackson S.A."/>
            <person name="Sutton T.D.S."/>
            <person name="Dobson A.D.W."/>
            <person name="Rama T."/>
        </authorList>
    </citation>
    <scope>NUCLEOTIDE SEQUENCE</scope>
    <source>
        <strain evidence="1">TRa3180A</strain>
    </source>
</reference>
<dbReference type="EMBL" id="MU254069">
    <property type="protein sequence ID" value="KAG9242484.1"/>
    <property type="molecule type" value="Genomic_DNA"/>
</dbReference>
<dbReference type="InterPro" id="IPR052985">
    <property type="entry name" value="CoA-trans_III_biosynth/detox"/>
</dbReference>
<sequence length="115" mass="12775">MGNNGHVTPAFLNSGYCTGIAGISGILSALIQRSEDGGSYTVGSTPNYCSQWLVNSCGVYHDAAWKDFWKRNGRQVFKEYHKRFLPPKFLAMLAQRSARVCVPTRVLRACRGEDD</sequence>
<evidence type="ECO:0000313" key="2">
    <source>
        <dbReference type="Proteomes" id="UP000887226"/>
    </source>
</evidence>
<proteinExistence type="predicted"/>
<dbReference type="AlphaFoldDB" id="A0A9P7YZ52"/>
<name>A0A9P7YZ52_9HELO</name>
<keyword evidence="2" id="KW-1185">Reference proteome</keyword>
<organism evidence="1 2">
    <name type="scientific">Calycina marina</name>
    <dbReference type="NCBI Taxonomy" id="1763456"/>
    <lineage>
        <taxon>Eukaryota</taxon>
        <taxon>Fungi</taxon>
        <taxon>Dikarya</taxon>
        <taxon>Ascomycota</taxon>
        <taxon>Pezizomycotina</taxon>
        <taxon>Leotiomycetes</taxon>
        <taxon>Helotiales</taxon>
        <taxon>Pezizellaceae</taxon>
        <taxon>Calycina</taxon>
    </lineage>
</organism>
<dbReference type="PANTHER" id="PTHR48229:SF2">
    <property type="entry name" value="CAIB_BAIF FAMILY PROTEIN"/>
    <property type="match status" value="1"/>
</dbReference>
<gene>
    <name evidence="1" type="ORF">BJ878DRAFT_555391</name>
</gene>